<feature type="transmembrane region" description="Helical" evidence="7">
    <location>
        <begin position="280"/>
        <end position="304"/>
    </location>
</feature>
<dbReference type="PANTHER" id="PTHR30576">
    <property type="entry name" value="COLANIC BIOSYNTHESIS UDP-GLUCOSE LIPID CARRIER TRANSFERASE"/>
    <property type="match status" value="1"/>
</dbReference>
<dbReference type="Pfam" id="PF13727">
    <property type="entry name" value="CoA_binding_3"/>
    <property type="match status" value="1"/>
</dbReference>
<dbReference type="Proteomes" id="UP001268256">
    <property type="component" value="Unassembled WGS sequence"/>
</dbReference>
<accession>A0AAE4JYM1</accession>
<keyword evidence="5 7" id="KW-1133">Transmembrane helix</keyword>
<evidence type="ECO:0000256" key="7">
    <source>
        <dbReference type="SAM" id="Phobius"/>
    </source>
</evidence>
<evidence type="ECO:0000256" key="3">
    <source>
        <dbReference type="ARBA" id="ARBA00022679"/>
    </source>
</evidence>
<dbReference type="InterPro" id="IPR003362">
    <property type="entry name" value="Bact_transf"/>
</dbReference>
<keyword evidence="6 7" id="KW-0472">Membrane</keyword>
<dbReference type="GO" id="GO:0009242">
    <property type="term" value="P:colanic acid biosynthetic process"/>
    <property type="evidence" value="ECO:0007669"/>
    <property type="project" value="TreeGrafter"/>
</dbReference>
<evidence type="ECO:0000259" key="8">
    <source>
        <dbReference type="Pfam" id="PF02397"/>
    </source>
</evidence>
<feature type="transmembrane region" description="Helical" evidence="7">
    <location>
        <begin position="12"/>
        <end position="35"/>
    </location>
</feature>
<evidence type="ECO:0000256" key="6">
    <source>
        <dbReference type="ARBA" id="ARBA00023136"/>
    </source>
</evidence>
<feature type="domain" description="Bacterial sugar transferase" evidence="8">
    <location>
        <begin position="278"/>
        <end position="462"/>
    </location>
</feature>
<organism evidence="9 10">
    <name type="scientific">Pseudocalidococcus azoricus BACA0444</name>
    <dbReference type="NCBI Taxonomy" id="2918990"/>
    <lineage>
        <taxon>Bacteria</taxon>
        <taxon>Bacillati</taxon>
        <taxon>Cyanobacteriota</taxon>
        <taxon>Cyanophyceae</taxon>
        <taxon>Acaryochloridales</taxon>
        <taxon>Thermosynechococcaceae</taxon>
        <taxon>Pseudocalidococcus</taxon>
        <taxon>Pseudocalidococcus azoricus</taxon>
    </lineage>
</organism>
<comment type="caution">
    <text evidence="9">The sequence shown here is derived from an EMBL/GenBank/DDBJ whole genome shotgun (WGS) entry which is preliminary data.</text>
</comment>
<evidence type="ECO:0000256" key="2">
    <source>
        <dbReference type="ARBA" id="ARBA00006464"/>
    </source>
</evidence>
<feature type="transmembrane region" description="Helical" evidence="7">
    <location>
        <begin position="50"/>
        <end position="71"/>
    </location>
</feature>
<comment type="similarity">
    <text evidence="2">Belongs to the bacterial sugar transferase family.</text>
</comment>
<dbReference type="EMBL" id="JAVMIP010000002">
    <property type="protein sequence ID" value="MDS3859872.1"/>
    <property type="molecule type" value="Genomic_DNA"/>
</dbReference>
<evidence type="ECO:0000313" key="9">
    <source>
        <dbReference type="EMBL" id="MDS3859872.1"/>
    </source>
</evidence>
<feature type="transmembrane region" description="Helical" evidence="7">
    <location>
        <begin position="83"/>
        <end position="102"/>
    </location>
</feature>
<dbReference type="RefSeq" id="WP_322877173.1">
    <property type="nucleotide sequence ID" value="NZ_JAVMIP010000002.1"/>
</dbReference>
<name>A0AAE4JYM1_9CYAN</name>
<dbReference type="PANTHER" id="PTHR30576:SF21">
    <property type="entry name" value="UDP-GLUCOSE:UNDECAPRENYL-PHOSPHATE GLUCOSE-1-PHOSPHATE TRANSFERASE"/>
    <property type="match status" value="1"/>
</dbReference>
<dbReference type="Gene3D" id="3.40.50.720">
    <property type="entry name" value="NAD(P)-binding Rossmann-like Domain"/>
    <property type="match status" value="1"/>
</dbReference>
<proteinExistence type="inferred from homology"/>
<keyword evidence="4 7" id="KW-0812">Transmembrane</keyword>
<evidence type="ECO:0000256" key="4">
    <source>
        <dbReference type="ARBA" id="ARBA00022692"/>
    </source>
</evidence>
<dbReference type="EC" id="2.7.8.31" evidence="9"/>
<keyword evidence="3 9" id="KW-0808">Transferase</keyword>
<gene>
    <name evidence="9" type="ORF">RIF25_03525</name>
</gene>
<dbReference type="InterPro" id="IPR017473">
    <property type="entry name" value="Undecaprenyl-P_gluc_Ptfrase"/>
</dbReference>
<sequence length="468" mass="53660">MIYNRHGFLQNNASLISLLQQVLDPFIAILLIKFIDFLVDEPKSIALHDWFLMIISFLLIIVAFDFGGVYYRYRTTPIFNRIIKIFFSWFLVLTILSFIGFITKSSDLFSRTVIIIWAVLTPFVISGLHILVGLFLSRVRAMGFNRRTAIVIGMNSASAELVDRLGQTPHIGINVKGFFVHSRFPELSDHPSVLGDFSDVRDYVKTKFPDIVYITHPLEDSETIANLIEQLQDTTACVYCIPNSLILNLLNSRLYELNGMPLIALWEVPFTQVQYALKRLFDIGFSSIALLFCLPIFAIIILAIKLTSPGPVFFQQDRYGLNGRKIKVLKFRTMRVMENDQVVIQAKRNDPRVTSIGKFLRKTSLDELPQFINVLRGDMSVVGPRPHAVAHNELYRKKIQGYMLRHKIKPGITGWAQVNGSRGETDTLDKMQKRIDYDLEYLDNWSLWLDIKIIIKTVAAVFARQNAY</sequence>
<dbReference type="AlphaFoldDB" id="A0AAE4JYM1"/>
<reference evidence="10" key="1">
    <citation type="submission" date="2023-07" db="EMBL/GenBank/DDBJ databases">
        <authorList>
            <person name="Luz R."/>
            <person name="Cordeiro R."/>
            <person name="Fonseca A."/>
            <person name="Goncalves V."/>
        </authorList>
    </citation>
    <scope>NUCLEOTIDE SEQUENCE [LARGE SCALE GENOMIC DNA]</scope>
    <source>
        <strain evidence="10">BACA0444</strain>
    </source>
</reference>
<evidence type="ECO:0000256" key="5">
    <source>
        <dbReference type="ARBA" id="ARBA00022989"/>
    </source>
</evidence>
<comment type="subcellular location">
    <subcellularLocation>
        <location evidence="1">Membrane</location>
        <topology evidence="1">Multi-pass membrane protein</topology>
    </subcellularLocation>
</comment>
<evidence type="ECO:0000256" key="1">
    <source>
        <dbReference type="ARBA" id="ARBA00004141"/>
    </source>
</evidence>
<dbReference type="GO" id="GO:0016020">
    <property type="term" value="C:membrane"/>
    <property type="evidence" value="ECO:0007669"/>
    <property type="project" value="UniProtKB-SubCell"/>
</dbReference>
<protein>
    <submittedName>
        <fullName evidence="9">Undecaprenyl-phosphate glucose phosphotransferase</fullName>
        <ecNumber evidence="9">2.7.8.31</ecNumber>
    </submittedName>
</protein>
<feature type="transmembrane region" description="Helical" evidence="7">
    <location>
        <begin position="114"/>
        <end position="137"/>
    </location>
</feature>
<dbReference type="InterPro" id="IPR017475">
    <property type="entry name" value="EPS_sugar_tfrase"/>
</dbReference>
<evidence type="ECO:0000313" key="10">
    <source>
        <dbReference type="Proteomes" id="UP001268256"/>
    </source>
</evidence>
<dbReference type="NCBIfam" id="TIGR03025">
    <property type="entry name" value="EPS_sugtrans"/>
    <property type="match status" value="1"/>
</dbReference>
<dbReference type="NCBIfam" id="TIGR03023">
    <property type="entry name" value="WcaJ_sugtrans"/>
    <property type="match status" value="1"/>
</dbReference>
<dbReference type="GO" id="GO:0089702">
    <property type="term" value="F:undecaprenyl-phosphate glucose phosphotransferase activity"/>
    <property type="evidence" value="ECO:0007669"/>
    <property type="project" value="UniProtKB-EC"/>
</dbReference>
<dbReference type="Pfam" id="PF02397">
    <property type="entry name" value="Bac_transf"/>
    <property type="match status" value="1"/>
</dbReference>
<keyword evidence="10" id="KW-1185">Reference proteome</keyword>